<evidence type="ECO:0000256" key="1">
    <source>
        <dbReference type="SAM" id="MobiDB-lite"/>
    </source>
</evidence>
<keyword evidence="3" id="KW-1185">Reference proteome</keyword>
<reference evidence="2 3" key="1">
    <citation type="journal article" date="2023" name="Plants (Basel)">
        <title>Bridging the Gap: Combining Genomics and Transcriptomics Approaches to Understand Stylosanthes scabra, an Orphan Legume from the Brazilian Caatinga.</title>
        <authorList>
            <person name="Ferreira-Neto J.R.C."/>
            <person name="da Silva M.D."/>
            <person name="Binneck E."/>
            <person name="de Melo N.F."/>
            <person name="da Silva R.H."/>
            <person name="de Melo A.L.T.M."/>
            <person name="Pandolfi V."/>
            <person name="Bustamante F.O."/>
            <person name="Brasileiro-Vidal A.C."/>
            <person name="Benko-Iseppon A.M."/>
        </authorList>
    </citation>
    <scope>NUCLEOTIDE SEQUENCE [LARGE SCALE GENOMIC DNA]</scope>
    <source>
        <tissue evidence="2">Leaves</tissue>
    </source>
</reference>
<name>A0ABU6TEE2_9FABA</name>
<organism evidence="2 3">
    <name type="scientific">Stylosanthes scabra</name>
    <dbReference type="NCBI Taxonomy" id="79078"/>
    <lineage>
        <taxon>Eukaryota</taxon>
        <taxon>Viridiplantae</taxon>
        <taxon>Streptophyta</taxon>
        <taxon>Embryophyta</taxon>
        <taxon>Tracheophyta</taxon>
        <taxon>Spermatophyta</taxon>
        <taxon>Magnoliopsida</taxon>
        <taxon>eudicotyledons</taxon>
        <taxon>Gunneridae</taxon>
        <taxon>Pentapetalae</taxon>
        <taxon>rosids</taxon>
        <taxon>fabids</taxon>
        <taxon>Fabales</taxon>
        <taxon>Fabaceae</taxon>
        <taxon>Papilionoideae</taxon>
        <taxon>50 kb inversion clade</taxon>
        <taxon>dalbergioids sensu lato</taxon>
        <taxon>Dalbergieae</taxon>
        <taxon>Pterocarpus clade</taxon>
        <taxon>Stylosanthes</taxon>
    </lineage>
</organism>
<feature type="compositionally biased region" description="Basic and acidic residues" evidence="1">
    <location>
        <begin position="35"/>
        <end position="45"/>
    </location>
</feature>
<proteinExistence type="predicted"/>
<evidence type="ECO:0000313" key="3">
    <source>
        <dbReference type="Proteomes" id="UP001341840"/>
    </source>
</evidence>
<sequence>MAEFGSESIGLTAILYRAFDKAYVEIVEYKAKEKEGKTILTHEEGSLDEMNELQSPTRVRSRGCPKKSASNKKKRKALSEVNAGDENSRLFE</sequence>
<protein>
    <submittedName>
        <fullName evidence="2">Uncharacterized protein</fullName>
    </submittedName>
</protein>
<comment type="caution">
    <text evidence="2">The sequence shown here is derived from an EMBL/GenBank/DDBJ whole genome shotgun (WGS) entry which is preliminary data.</text>
</comment>
<gene>
    <name evidence="2" type="ORF">PIB30_038939</name>
</gene>
<feature type="region of interest" description="Disordered" evidence="1">
    <location>
        <begin position="35"/>
        <end position="92"/>
    </location>
</feature>
<dbReference type="Proteomes" id="UP001341840">
    <property type="component" value="Unassembled WGS sequence"/>
</dbReference>
<evidence type="ECO:0000313" key="2">
    <source>
        <dbReference type="EMBL" id="MED6146890.1"/>
    </source>
</evidence>
<accession>A0ABU6TEE2</accession>
<dbReference type="EMBL" id="JASCZI010090824">
    <property type="protein sequence ID" value="MED6146890.1"/>
    <property type="molecule type" value="Genomic_DNA"/>
</dbReference>
<feature type="compositionally biased region" description="Basic residues" evidence="1">
    <location>
        <begin position="59"/>
        <end position="76"/>
    </location>
</feature>